<dbReference type="RefSeq" id="WP_046444049.1">
    <property type="nucleotide sequence ID" value="NZ_CAUERS010000004.1"/>
</dbReference>
<dbReference type="SUPFAM" id="SSF55874">
    <property type="entry name" value="ATPase domain of HSP90 chaperone/DNA topoisomerase II/histidine kinase"/>
    <property type="match status" value="1"/>
</dbReference>
<dbReference type="OrthoDB" id="1837658at2"/>
<feature type="transmembrane region" description="Helical" evidence="1">
    <location>
        <begin position="196"/>
        <end position="217"/>
    </location>
</feature>
<organism evidence="3 4">
    <name type="scientific">Christensenella hongkongensis</name>
    <dbReference type="NCBI Taxonomy" id="270498"/>
    <lineage>
        <taxon>Bacteria</taxon>
        <taxon>Bacillati</taxon>
        <taxon>Bacillota</taxon>
        <taxon>Clostridia</taxon>
        <taxon>Christensenellales</taxon>
        <taxon>Christensenellaceae</taxon>
        <taxon>Christensenella</taxon>
    </lineage>
</organism>
<reference evidence="3 4" key="1">
    <citation type="submission" date="2015-04" db="EMBL/GenBank/DDBJ databases">
        <title>Draft genome sequence of bacteremic isolate Catabacter hongkongensis type strain HKU16T.</title>
        <authorList>
            <person name="Lau S.K."/>
            <person name="Teng J.L."/>
            <person name="Huang Y."/>
            <person name="Curreem S.O."/>
            <person name="Tsui S.K."/>
            <person name="Woo P.C."/>
        </authorList>
    </citation>
    <scope>NUCLEOTIDE SEQUENCE [LARGE SCALE GENOMIC DNA]</scope>
    <source>
        <strain evidence="3 4">HKU16</strain>
    </source>
</reference>
<protein>
    <submittedName>
        <fullName evidence="3">Membrane associated histidine kinase-like ATPase</fullName>
    </submittedName>
</protein>
<sequence length="440" mass="49709">MNELFTPSGSLPETAALQFLCNFSTIIMFFIFTRAITELRFKKRITIIISALYYVVIFMLSIFFLPSGDQGLSLWSILFTAFLPTIILLHITSRGSFFQIVTMWSIGIIFFYVITLSGLYVRLANHSVIADLLVRIIIFVPILILVFRFIRKPALEFTHSIHKYWSFIWLLPFSIAVLLTYLIYSPINILIYPGNIPPAVALLAISIFSIAVLYLIFRETGNSIRHQRDGELMKTQLEAQKKQFVLQEENIRLTKMYRHDMRHHIAVISDFLQKGETQKALLYLHKTQSSLENMTLEAFCSHSAANAVLSSYHTAALQKGIDMCIHAEIPDKLSIDETELCAVLANCVENAVCACANLPAQKQIDILVKYTPGVLAMQIKNPYTGTIDFDNEGLPLSTHPEGGIGIRSVLMIVQKYSGVLTITADDGIYTIRVVLNEIKK</sequence>
<dbReference type="AlphaFoldDB" id="A0A0M2NIT2"/>
<feature type="transmembrane region" description="Helical" evidence="1">
    <location>
        <begin position="98"/>
        <end position="120"/>
    </location>
</feature>
<proteinExistence type="predicted"/>
<dbReference type="Proteomes" id="UP000034076">
    <property type="component" value="Unassembled WGS sequence"/>
</dbReference>
<keyword evidence="1" id="KW-0812">Transmembrane</keyword>
<dbReference type="CDD" id="cd16935">
    <property type="entry name" value="HATPase_AgrC-ComD-like"/>
    <property type="match status" value="1"/>
</dbReference>
<gene>
    <name evidence="3" type="ORF">CHK_2228</name>
</gene>
<accession>A0A0M2NIT2</accession>
<dbReference type="Gene3D" id="3.30.565.10">
    <property type="entry name" value="Histidine kinase-like ATPase, C-terminal domain"/>
    <property type="match status" value="1"/>
</dbReference>
<evidence type="ECO:0000256" key="1">
    <source>
        <dbReference type="SAM" id="Phobius"/>
    </source>
</evidence>
<evidence type="ECO:0000313" key="4">
    <source>
        <dbReference type="Proteomes" id="UP000034076"/>
    </source>
</evidence>
<feature type="transmembrane region" description="Helical" evidence="1">
    <location>
        <begin position="15"/>
        <end position="33"/>
    </location>
</feature>
<feature type="transmembrane region" description="Helical" evidence="1">
    <location>
        <begin position="72"/>
        <end position="91"/>
    </location>
</feature>
<evidence type="ECO:0000259" key="2">
    <source>
        <dbReference type="Pfam" id="PF14501"/>
    </source>
</evidence>
<feature type="transmembrane region" description="Helical" evidence="1">
    <location>
        <begin position="132"/>
        <end position="150"/>
    </location>
</feature>
<evidence type="ECO:0000313" key="3">
    <source>
        <dbReference type="EMBL" id="KKI50165.1"/>
    </source>
</evidence>
<dbReference type="InterPro" id="IPR036890">
    <property type="entry name" value="HATPase_C_sf"/>
</dbReference>
<dbReference type="STRING" id="270498.CHK_2228"/>
<keyword evidence="1" id="KW-0472">Membrane</keyword>
<comment type="caution">
    <text evidence="3">The sequence shown here is derived from an EMBL/GenBank/DDBJ whole genome shotgun (WGS) entry which is preliminary data.</text>
</comment>
<keyword evidence="4" id="KW-1185">Reference proteome</keyword>
<dbReference type="InterPro" id="IPR032834">
    <property type="entry name" value="NatK-like_C"/>
</dbReference>
<dbReference type="Pfam" id="PF14501">
    <property type="entry name" value="HATPase_c_5"/>
    <property type="match status" value="1"/>
</dbReference>
<keyword evidence="3" id="KW-0808">Transferase</keyword>
<name>A0A0M2NIT2_9FIRM</name>
<feature type="transmembrane region" description="Helical" evidence="1">
    <location>
        <begin position="45"/>
        <end position="66"/>
    </location>
</feature>
<feature type="domain" description="Sensor histidine kinase NatK-like C-terminal" evidence="2">
    <location>
        <begin position="339"/>
        <end position="435"/>
    </location>
</feature>
<dbReference type="GO" id="GO:0016301">
    <property type="term" value="F:kinase activity"/>
    <property type="evidence" value="ECO:0007669"/>
    <property type="project" value="UniProtKB-KW"/>
</dbReference>
<keyword evidence="3" id="KW-0418">Kinase</keyword>
<dbReference type="EMBL" id="LAYJ01000112">
    <property type="protein sequence ID" value="KKI50165.1"/>
    <property type="molecule type" value="Genomic_DNA"/>
</dbReference>
<keyword evidence="1" id="KW-1133">Transmembrane helix</keyword>
<feature type="transmembrane region" description="Helical" evidence="1">
    <location>
        <begin position="162"/>
        <end position="184"/>
    </location>
</feature>